<dbReference type="EMBL" id="KB206683">
    <property type="protein sequence ID" value="ELP89068.1"/>
    <property type="molecule type" value="Genomic_DNA"/>
</dbReference>
<protein>
    <submittedName>
        <fullName evidence="2">Uncharacterized protein</fullName>
    </submittedName>
</protein>
<dbReference type="VEuPathDB" id="AmoebaDB:EIN_165280"/>
<evidence type="ECO:0000256" key="1">
    <source>
        <dbReference type="SAM" id="MobiDB-lite"/>
    </source>
</evidence>
<reference evidence="2 3" key="1">
    <citation type="submission" date="2012-10" db="EMBL/GenBank/DDBJ databases">
        <authorList>
            <person name="Zafar N."/>
            <person name="Inman J."/>
            <person name="Hall N."/>
            <person name="Lorenzi H."/>
            <person name="Caler E."/>
        </authorList>
    </citation>
    <scope>NUCLEOTIDE SEQUENCE [LARGE SCALE GENOMIC DNA]</scope>
    <source>
        <strain evidence="2 3">IP1</strain>
    </source>
</reference>
<keyword evidence="3" id="KW-1185">Reference proteome</keyword>
<dbReference type="KEGG" id="eiv:EIN_165280"/>
<dbReference type="GeneID" id="14888050"/>
<sequence>MPKLISGQKGREEMKETKEKEQNKEKKPRKEIQEMSSVNPFALDIDLDVPPSQLYDIGNEPLPNQTIEISSDSEENPKYSKKELADIKCLKHVLMAIENYKNCWKKRKSKVTRLLYEEEEEDDEINRIILAAIDLKIEKDKFLYHKTIKKAKEFLDSL</sequence>
<name>A0A0A1U4B2_ENTIV</name>
<evidence type="ECO:0000313" key="2">
    <source>
        <dbReference type="EMBL" id="ELP89068.1"/>
    </source>
</evidence>
<dbReference type="AlphaFoldDB" id="A0A0A1U4B2"/>
<feature type="compositionally biased region" description="Basic and acidic residues" evidence="1">
    <location>
        <begin position="9"/>
        <end position="33"/>
    </location>
</feature>
<dbReference type="RefSeq" id="XP_004255839.1">
    <property type="nucleotide sequence ID" value="XM_004255791.1"/>
</dbReference>
<feature type="region of interest" description="Disordered" evidence="1">
    <location>
        <begin position="1"/>
        <end position="35"/>
    </location>
</feature>
<organism evidence="2 3">
    <name type="scientific">Entamoeba invadens IP1</name>
    <dbReference type="NCBI Taxonomy" id="370355"/>
    <lineage>
        <taxon>Eukaryota</taxon>
        <taxon>Amoebozoa</taxon>
        <taxon>Evosea</taxon>
        <taxon>Archamoebae</taxon>
        <taxon>Mastigamoebida</taxon>
        <taxon>Entamoebidae</taxon>
        <taxon>Entamoeba</taxon>
    </lineage>
</organism>
<evidence type="ECO:0000313" key="3">
    <source>
        <dbReference type="Proteomes" id="UP000014680"/>
    </source>
</evidence>
<dbReference type="Proteomes" id="UP000014680">
    <property type="component" value="Unassembled WGS sequence"/>
</dbReference>
<accession>A0A0A1U4B2</accession>
<proteinExistence type="predicted"/>
<gene>
    <name evidence="2" type="ORF">EIN_165280</name>
</gene>